<protein>
    <submittedName>
        <fullName evidence="1">Uncharacterized protein</fullName>
    </submittedName>
</protein>
<organism evidence="1">
    <name type="scientific">Proboscia inermis</name>
    <dbReference type="NCBI Taxonomy" id="420281"/>
    <lineage>
        <taxon>Eukaryota</taxon>
        <taxon>Sar</taxon>
        <taxon>Stramenopiles</taxon>
        <taxon>Ochrophyta</taxon>
        <taxon>Bacillariophyta</taxon>
        <taxon>Coscinodiscophyceae</taxon>
        <taxon>Rhizosoleniophycidae</taxon>
        <taxon>Rhizosoleniales</taxon>
        <taxon>Rhizosoleniaceae</taxon>
        <taxon>Proboscia</taxon>
    </lineage>
</organism>
<evidence type="ECO:0000313" key="1">
    <source>
        <dbReference type="EMBL" id="CAD8405535.1"/>
    </source>
</evidence>
<name>A0A7S0BXQ2_9STRA</name>
<gene>
    <name evidence="1" type="ORF">PINE0816_LOCUS1650</name>
</gene>
<dbReference type="AlphaFoldDB" id="A0A7S0BXQ2"/>
<reference evidence="1" key="1">
    <citation type="submission" date="2021-01" db="EMBL/GenBank/DDBJ databases">
        <authorList>
            <person name="Corre E."/>
            <person name="Pelletier E."/>
            <person name="Niang G."/>
            <person name="Scheremetjew M."/>
            <person name="Finn R."/>
            <person name="Kale V."/>
            <person name="Holt S."/>
            <person name="Cochrane G."/>
            <person name="Meng A."/>
            <person name="Brown T."/>
            <person name="Cohen L."/>
        </authorList>
    </citation>
    <scope>NUCLEOTIDE SEQUENCE</scope>
    <source>
        <strain evidence="1">CCAP1064/1</strain>
    </source>
</reference>
<accession>A0A7S0BXQ2</accession>
<dbReference type="EMBL" id="HBEL01003482">
    <property type="protein sequence ID" value="CAD8405535.1"/>
    <property type="molecule type" value="Transcribed_RNA"/>
</dbReference>
<proteinExistence type="predicted"/>
<sequence length="112" mass="12685">MEGRGWDNHFTAVIIGILNSPNLAIEKLSFRSRPTIALVMNFLLPPLSRTIRNTNAGMLINPRSCRVTKSGGFAQNYSTQYTIFDTTKEIFWCFNDHTPGIIQNIIALERII</sequence>